<evidence type="ECO:0000313" key="8">
    <source>
        <dbReference type="Proteomes" id="UP000095085"/>
    </source>
</evidence>
<dbReference type="RefSeq" id="XP_020078716.1">
    <property type="nucleotide sequence ID" value="XM_020219459.1"/>
</dbReference>
<evidence type="ECO:0000256" key="5">
    <source>
        <dbReference type="SAM" id="MobiDB-lite"/>
    </source>
</evidence>
<organism evidence="7 8">
    <name type="scientific">Hyphopichia burtonii NRRL Y-1933</name>
    <dbReference type="NCBI Taxonomy" id="984485"/>
    <lineage>
        <taxon>Eukaryota</taxon>
        <taxon>Fungi</taxon>
        <taxon>Dikarya</taxon>
        <taxon>Ascomycota</taxon>
        <taxon>Saccharomycotina</taxon>
        <taxon>Pichiomycetes</taxon>
        <taxon>Debaryomycetaceae</taxon>
        <taxon>Hyphopichia</taxon>
    </lineage>
</organism>
<keyword evidence="2 6" id="KW-0812">Transmembrane</keyword>
<evidence type="ECO:0008006" key="9">
    <source>
        <dbReference type="Google" id="ProtNLM"/>
    </source>
</evidence>
<dbReference type="EMBL" id="KV454538">
    <property type="protein sequence ID" value="ODV69649.1"/>
    <property type="molecule type" value="Genomic_DNA"/>
</dbReference>
<dbReference type="GeneID" id="30994009"/>
<keyword evidence="4 6" id="KW-0472">Membrane</keyword>
<feature type="transmembrane region" description="Helical" evidence="6">
    <location>
        <begin position="208"/>
        <end position="233"/>
    </location>
</feature>
<feature type="transmembrane region" description="Helical" evidence="6">
    <location>
        <begin position="56"/>
        <end position="79"/>
    </location>
</feature>
<evidence type="ECO:0000256" key="4">
    <source>
        <dbReference type="ARBA" id="ARBA00023136"/>
    </source>
</evidence>
<feature type="compositionally biased region" description="Basic and acidic residues" evidence="5">
    <location>
        <begin position="312"/>
        <end position="327"/>
    </location>
</feature>
<sequence>MTQLTPIKGFTNTPVSRTICILITVIALSLSIFQLKHYFQLSVDPFLIEYSQYWRVLIYQFAVINESDYMLTIILWFHFKNLERFYGSRKYLSLTTIFALYNSLICVVLMSLGQLLINLFYFIIDTYILRNNTVPSFDYRDTVFNQIVPGPLGVLSSLYMCYGSYVPVSYHFKILLSNPFKGETTNDPSTTNNGNMELTLTNHFQIHIIYTLLLLNNGFASIIPCLVGIGIGKLYSEDLLPGAGTWLLPFPLVKLFISPRKSLNSLATYVNTGFRGGYRAVGSNDSNPSNLTQDNNNNAHNENEDDQEETLDEIRSNESQHEIRAETPVRPFGSQLLDTFRS</sequence>
<feature type="transmembrane region" description="Helical" evidence="6">
    <location>
        <begin position="15"/>
        <end position="35"/>
    </location>
</feature>
<proteinExistence type="predicted"/>
<name>A0A1E4RQU4_9ASCO</name>
<comment type="subcellular location">
    <subcellularLocation>
        <location evidence="1">Membrane</location>
        <topology evidence="1">Multi-pass membrane protein</topology>
    </subcellularLocation>
</comment>
<dbReference type="InterPro" id="IPR035952">
    <property type="entry name" value="Rhomboid-like_sf"/>
</dbReference>
<dbReference type="Proteomes" id="UP000095085">
    <property type="component" value="Unassembled WGS sequence"/>
</dbReference>
<evidence type="ECO:0000256" key="1">
    <source>
        <dbReference type="ARBA" id="ARBA00004141"/>
    </source>
</evidence>
<evidence type="ECO:0000256" key="3">
    <source>
        <dbReference type="ARBA" id="ARBA00022989"/>
    </source>
</evidence>
<gene>
    <name evidence="7" type="ORF">HYPBUDRAFT_131820</name>
</gene>
<dbReference type="AlphaFoldDB" id="A0A1E4RQU4"/>
<feature type="transmembrane region" description="Helical" evidence="6">
    <location>
        <begin position="99"/>
        <end position="124"/>
    </location>
</feature>
<dbReference type="GO" id="GO:0016020">
    <property type="term" value="C:membrane"/>
    <property type="evidence" value="ECO:0007669"/>
    <property type="project" value="UniProtKB-SubCell"/>
</dbReference>
<protein>
    <recommendedName>
        <fullName evidence="9">Derlin</fullName>
    </recommendedName>
</protein>
<dbReference type="SUPFAM" id="SSF144091">
    <property type="entry name" value="Rhomboid-like"/>
    <property type="match status" value="1"/>
</dbReference>
<evidence type="ECO:0000313" key="7">
    <source>
        <dbReference type="EMBL" id="ODV69649.1"/>
    </source>
</evidence>
<feature type="region of interest" description="Disordered" evidence="5">
    <location>
        <begin position="281"/>
        <end position="342"/>
    </location>
</feature>
<evidence type="ECO:0000256" key="2">
    <source>
        <dbReference type="ARBA" id="ARBA00022692"/>
    </source>
</evidence>
<feature type="compositionally biased region" description="Polar residues" evidence="5">
    <location>
        <begin position="283"/>
        <end position="293"/>
    </location>
</feature>
<evidence type="ECO:0000256" key="6">
    <source>
        <dbReference type="SAM" id="Phobius"/>
    </source>
</evidence>
<accession>A0A1E4RQU4</accession>
<dbReference type="OrthoDB" id="272778at2759"/>
<dbReference type="STRING" id="984485.A0A1E4RQU4"/>
<keyword evidence="3 6" id="KW-1133">Transmembrane helix</keyword>
<keyword evidence="8" id="KW-1185">Reference proteome</keyword>
<reference evidence="8" key="1">
    <citation type="submission" date="2016-05" db="EMBL/GenBank/DDBJ databases">
        <title>Comparative genomics of biotechnologically important yeasts.</title>
        <authorList>
            <consortium name="DOE Joint Genome Institute"/>
            <person name="Riley R."/>
            <person name="Haridas S."/>
            <person name="Wolfe K.H."/>
            <person name="Lopes M.R."/>
            <person name="Hittinger C.T."/>
            <person name="Goker M."/>
            <person name="Salamov A."/>
            <person name="Wisecaver J."/>
            <person name="Long T.M."/>
            <person name="Aerts A.L."/>
            <person name="Barry K."/>
            <person name="Choi C."/>
            <person name="Clum A."/>
            <person name="Coughlan A.Y."/>
            <person name="Deshpande S."/>
            <person name="Douglass A.P."/>
            <person name="Hanson S.J."/>
            <person name="Klenk H.-P."/>
            <person name="Labutti K."/>
            <person name="Lapidus A."/>
            <person name="Lindquist E."/>
            <person name="Lipzen A."/>
            <person name="Meier-Kolthoff J.P."/>
            <person name="Ohm R.A."/>
            <person name="Otillar R.P."/>
            <person name="Pangilinan J."/>
            <person name="Peng Y."/>
            <person name="Rokas A."/>
            <person name="Rosa C.A."/>
            <person name="Scheuner C."/>
            <person name="Sibirny A.A."/>
            <person name="Slot J.C."/>
            <person name="Stielow J.B."/>
            <person name="Sun H."/>
            <person name="Kurtzman C.P."/>
            <person name="Blackwell M."/>
            <person name="Grigoriev I.V."/>
            <person name="Jeffries T.W."/>
        </authorList>
    </citation>
    <scope>NUCLEOTIDE SEQUENCE [LARGE SCALE GENOMIC DNA]</scope>
    <source>
        <strain evidence="8">NRRL Y-1933</strain>
    </source>
</reference>